<reference evidence="2 3" key="1">
    <citation type="submission" date="2019-02" db="EMBL/GenBank/DDBJ databases">
        <title>Deep-cultivation of Planctomycetes and their phenomic and genomic characterization uncovers novel biology.</title>
        <authorList>
            <person name="Wiegand S."/>
            <person name="Jogler M."/>
            <person name="Boedeker C."/>
            <person name="Pinto D."/>
            <person name="Vollmers J."/>
            <person name="Rivas-Marin E."/>
            <person name="Kohn T."/>
            <person name="Peeters S.H."/>
            <person name="Heuer A."/>
            <person name="Rast P."/>
            <person name="Oberbeckmann S."/>
            <person name="Bunk B."/>
            <person name="Jeske O."/>
            <person name="Meyerdierks A."/>
            <person name="Storesund J.E."/>
            <person name="Kallscheuer N."/>
            <person name="Luecker S."/>
            <person name="Lage O.M."/>
            <person name="Pohl T."/>
            <person name="Merkel B.J."/>
            <person name="Hornburger P."/>
            <person name="Mueller R.-W."/>
            <person name="Bruemmer F."/>
            <person name="Labrenz M."/>
            <person name="Spormann A.M."/>
            <person name="Op den Camp H."/>
            <person name="Overmann J."/>
            <person name="Amann R."/>
            <person name="Jetten M.S.M."/>
            <person name="Mascher T."/>
            <person name="Medema M.H."/>
            <person name="Devos D.P."/>
            <person name="Kaster A.-K."/>
            <person name="Ovreas L."/>
            <person name="Rohde M."/>
            <person name="Galperin M.Y."/>
            <person name="Jogler C."/>
        </authorList>
    </citation>
    <scope>NUCLEOTIDE SEQUENCE [LARGE SCALE GENOMIC DNA]</scope>
    <source>
        <strain evidence="2 3">Pan44</strain>
    </source>
</reference>
<dbReference type="Pfam" id="PF00144">
    <property type="entry name" value="Beta-lactamase"/>
    <property type="match status" value="1"/>
</dbReference>
<proteinExistence type="predicted"/>
<dbReference type="SUPFAM" id="SSF56601">
    <property type="entry name" value="beta-lactamase/transpeptidase-like"/>
    <property type="match status" value="1"/>
</dbReference>
<evidence type="ECO:0000313" key="3">
    <source>
        <dbReference type="Proteomes" id="UP000315700"/>
    </source>
</evidence>
<dbReference type="Gene3D" id="3.40.710.10">
    <property type="entry name" value="DD-peptidase/beta-lactamase superfamily"/>
    <property type="match status" value="1"/>
</dbReference>
<dbReference type="EMBL" id="CP036271">
    <property type="protein sequence ID" value="QDT56189.1"/>
    <property type="molecule type" value="Genomic_DNA"/>
</dbReference>
<dbReference type="PANTHER" id="PTHR46825:SF9">
    <property type="entry name" value="BETA-LACTAMASE-RELATED DOMAIN-CONTAINING PROTEIN"/>
    <property type="match status" value="1"/>
</dbReference>
<dbReference type="InParanoid" id="A0A517SJ96"/>
<dbReference type="InterPro" id="IPR050491">
    <property type="entry name" value="AmpC-like"/>
</dbReference>
<protein>
    <submittedName>
        <fullName evidence="2">Penicillin-binding protein PbpX</fullName>
    </submittedName>
</protein>
<evidence type="ECO:0000259" key="1">
    <source>
        <dbReference type="Pfam" id="PF00144"/>
    </source>
</evidence>
<sequence length="337" mass="36750">MMTGAARAADDAKSLSKRIDGIVTPLTKNGFSGCVLVDLDGDVIHRKGYGITDPKSKTKLAPTARFDIGSIIKPMVALATLELARLGTLQLDSKLGTLLKDVPEDKKEITVEQLLSHTGGISKSYDLKVDTMKRDAVVADLLKIGLEAPPGTKHIYSNANYFLMAAIIDVVDKRGYEDTMRELVFKPLNMRTARFSSDPPLKGEKVPSRFESRAAIGQMVPWPHGWAHRGATGVVCSVDDLLAFRKALDADSPIGPDEREDWIKIRKEDSALGWSVLSNPGRPKLIVHGGSSPGSKGLLAYYPEKDLTVVVLSNHIVPGNIDEWQIANSIRDLLFVN</sequence>
<dbReference type="InterPro" id="IPR012338">
    <property type="entry name" value="Beta-lactam/transpept-like"/>
</dbReference>
<dbReference type="AlphaFoldDB" id="A0A517SJ96"/>
<feature type="domain" description="Beta-lactamase-related" evidence="1">
    <location>
        <begin position="26"/>
        <end position="315"/>
    </location>
</feature>
<dbReference type="InterPro" id="IPR001466">
    <property type="entry name" value="Beta-lactam-related"/>
</dbReference>
<dbReference type="Proteomes" id="UP000315700">
    <property type="component" value="Chromosome"/>
</dbReference>
<dbReference type="KEGG" id="ccos:Pan44_42410"/>
<dbReference type="PANTHER" id="PTHR46825">
    <property type="entry name" value="D-ALANYL-D-ALANINE-CARBOXYPEPTIDASE/ENDOPEPTIDASE AMPH"/>
    <property type="match status" value="1"/>
</dbReference>
<evidence type="ECO:0000313" key="2">
    <source>
        <dbReference type="EMBL" id="QDT56189.1"/>
    </source>
</evidence>
<organism evidence="2 3">
    <name type="scientific">Caulifigura coniformis</name>
    <dbReference type="NCBI Taxonomy" id="2527983"/>
    <lineage>
        <taxon>Bacteria</taxon>
        <taxon>Pseudomonadati</taxon>
        <taxon>Planctomycetota</taxon>
        <taxon>Planctomycetia</taxon>
        <taxon>Planctomycetales</taxon>
        <taxon>Planctomycetaceae</taxon>
        <taxon>Caulifigura</taxon>
    </lineage>
</organism>
<accession>A0A517SJ96</accession>
<name>A0A517SJ96_9PLAN</name>
<gene>
    <name evidence="2" type="primary">pbpX</name>
    <name evidence="2" type="ORF">Pan44_42410</name>
</gene>
<keyword evidence="3" id="KW-1185">Reference proteome</keyword>